<evidence type="ECO:0000313" key="1">
    <source>
        <dbReference type="EMBL" id="TGL87099.1"/>
    </source>
</evidence>
<organism evidence="1 2">
    <name type="scientific">Leptospira yasudae</name>
    <dbReference type="NCBI Taxonomy" id="2202201"/>
    <lineage>
        <taxon>Bacteria</taxon>
        <taxon>Pseudomonadati</taxon>
        <taxon>Spirochaetota</taxon>
        <taxon>Spirochaetia</taxon>
        <taxon>Leptospirales</taxon>
        <taxon>Leptospiraceae</taxon>
        <taxon>Leptospira</taxon>
    </lineage>
</organism>
<proteinExistence type="predicted"/>
<gene>
    <name evidence="1" type="ORF">EHQ83_04870</name>
</gene>
<name>A0A6N4QHL1_9LEPT</name>
<dbReference type="InterPro" id="IPR020288">
    <property type="entry name" value="Sheath_initiator"/>
</dbReference>
<sequence>MKGLKVENGDVVREQGRPIVLDGLEYYSQRIKHAILLSLGESAYDTLSGIDWFTIFSSKVSKDRVLFEIRRIILKDPETVSLENIEVVETEVKSRGIYIRLSANTIYGNVTEEI</sequence>
<dbReference type="RefSeq" id="WP_135573768.1">
    <property type="nucleotide sequence ID" value="NZ_RQGK01000037.1"/>
</dbReference>
<protein>
    <submittedName>
        <fullName evidence="1">DUF2634 domain-containing protein</fullName>
    </submittedName>
</protein>
<dbReference type="Pfam" id="PF10934">
    <property type="entry name" value="Sheath_initiator"/>
    <property type="match status" value="1"/>
</dbReference>
<reference evidence="1 2" key="1">
    <citation type="journal article" date="2019" name="PLoS Negl. Trop. Dis.">
        <title>Revisiting the worldwide diversity of Leptospira species in the environment.</title>
        <authorList>
            <person name="Vincent A.T."/>
            <person name="Schiettekatte O."/>
            <person name="Bourhy P."/>
            <person name="Veyrier F.J."/>
            <person name="Picardeau M."/>
        </authorList>
    </citation>
    <scope>NUCLEOTIDE SEQUENCE [LARGE SCALE GENOMIC DNA]</scope>
    <source>
        <strain evidence="1 2">201702445</strain>
    </source>
</reference>
<evidence type="ECO:0000313" key="2">
    <source>
        <dbReference type="Proteomes" id="UP000297613"/>
    </source>
</evidence>
<comment type="caution">
    <text evidence="1">The sequence shown here is derived from an EMBL/GenBank/DDBJ whole genome shotgun (WGS) entry which is preliminary data.</text>
</comment>
<dbReference type="EMBL" id="RQGM01000017">
    <property type="protein sequence ID" value="TGL87099.1"/>
    <property type="molecule type" value="Genomic_DNA"/>
</dbReference>
<dbReference type="Proteomes" id="UP000297613">
    <property type="component" value="Unassembled WGS sequence"/>
</dbReference>
<dbReference type="AlphaFoldDB" id="A0A6N4QHL1"/>
<accession>A0A6N4QHL1</accession>